<evidence type="ECO:0000313" key="12">
    <source>
        <dbReference type="Proteomes" id="UP000078397"/>
    </source>
</evidence>
<evidence type="ECO:0000313" key="11">
    <source>
        <dbReference type="EMBL" id="OAQ62952.1"/>
    </source>
</evidence>
<evidence type="ECO:0000256" key="10">
    <source>
        <dbReference type="RuleBase" id="RU361208"/>
    </source>
</evidence>
<dbReference type="OrthoDB" id="4756206at2759"/>
<comment type="similarity">
    <text evidence="3 10">Belongs to the glycosyl hydrolase 75 family.</text>
</comment>
<keyword evidence="8 10" id="KW-0326">Glycosidase</keyword>
<comment type="subcellular location">
    <subcellularLocation>
        <location evidence="2 10">Secreted</location>
    </subcellularLocation>
</comment>
<dbReference type="AlphaFoldDB" id="A0A179FBV0"/>
<evidence type="ECO:0000256" key="2">
    <source>
        <dbReference type="ARBA" id="ARBA00004613"/>
    </source>
</evidence>
<evidence type="ECO:0000256" key="6">
    <source>
        <dbReference type="ARBA" id="ARBA00022801"/>
    </source>
</evidence>
<proteinExistence type="inferred from homology"/>
<dbReference type="Proteomes" id="UP000078397">
    <property type="component" value="Unassembled WGS sequence"/>
</dbReference>
<evidence type="ECO:0000256" key="7">
    <source>
        <dbReference type="ARBA" id="ARBA00023277"/>
    </source>
</evidence>
<feature type="signal peptide" evidence="10">
    <location>
        <begin position="1"/>
        <end position="20"/>
    </location>
</feature>
<name>A0A179FBV0_METCM</name>
<comment type="function">
    <text evidence="10">Chitosanase catalyzing the endo-type cleavage of chitosan, the deacylated form of chitin. Chitosanase may be crucial in the degradation of the deacetylated portion of chitin in the fungal cell wall.</text>
</comment>
<dbReference type="PANTHER" id="PTHR42061:SF6">
    <property type="entry name" value="ENDO-CHITOSANASE"/>
    <property type="match status" value="1"/>
</dbReference>
<evidence type="ECO:0000256" key="8">
    <source>
        <dbReference type="ARBA" id="ARBA00023295"/>
    </source>
</evidence>
<feature type="chain" id="PRO_5026379785" description="Endo-chitosanase" evidence="10">
    <location>
        <begin position="21"/>
        <end position="276"/>
    </location>
</feature>
<keyword evidence="12" id="KW-1185">Reference proteome</keyword>
<dbReference type="EMBL" id="LSBJ02000006">
    <property type="protein sequence ID" value="OAQ62952.1"/>
    <property type="molecule type" value="Genomic_DNA"/>
</dbReference>
<accession>A0A179FBV0</accession>
<keyword evidence="4" id="KW-0964">Secreted</keyword>
<dbReference type="STRING" id="1380566.A0A179FBV0"/>
<evidence type="ECO:0000256" key="9">
    <source>
        <dbReference type="ARBA" id="ARBA00023326"/>
    </source>
</evidence>
<evidence type="ECO:0000256" key="4">
    <source>
        <dbReference type="ARBA" id="ARBA00022525"/>
    </source>
</evidence>
<dbReference type="RefSeq" id="XP_018140532.1">
    <property type="nucleotide sequence ID" value="XM_018294157.1"/>
</dbReference>
<dbReference type="Pfam" id="PF07335">
    <property type="entry name" value="Glyco_hydro_75"/>
    <property type="match status" value="1"/>
</dbReference>
<comment type="caution">
    <text evidence="11">The sequence shown here is derived from an EMBL/GenBank/DDBJ whole genome shotgun (WGS) entry which is preliminary data.</text>
</comment>
<dbReference type="GO" id="GO:0005576">
    <property type="term" value="C:extracellular region"/>
    <property type="evidence" value="ECO:0007669"/>
    <property type="project" value="UniProtKB-SubCell"/>
</dbReference>
<keyword evidence="7" id="KW-0119">Carbohydrate metabolism</keyword>
<keyword evidence="5 10" id="KW-0732">Signal</keyword>
<dbReference type="GO" id="GO:0000272">
    <property type="term" value="P:polysaccharide catabolic process"/>
    <property type="evidence" value="ECO:0007669"/>
    <property type="project" value="UniProtKB-KW"/>
</dbReference>
<protein>
    <recommendedName>
        <fullName evidence="10">Endo-chitosanase</fullName>
        <ecNumber evidence="10">3.2.1.132</ecNumber>
    </recommendedName>
</protein>
<keyword evidence="6 10" id="KW-0378">Hydrolase</keyword>
<dbReference type="GO" id="GO:0016977">
    <property type="term" value="F:chitosanase activity"/>
    <property type="evidence" value="ECO:0007669"/>
    <property type="project" value="UniProtKB-EC"/>
</dbReference>
<sequence length="276" mass="30603">MGLLFRYTILLGTLLQVVSAAHVTQNLWSLYYTIKQTGYCRNTLKGGFATIEGQGPDYVYCGDHLKSEGIVYIQGVNGNLAALGPSCAGDTYRYNDDFDSYCDSSLDNPVNPTTFQPIIQSYNVGVSDFNPYVTSFVTFGNVESKNPGFISFDPRKYGIEPMSIIAVVCNNRMFYGIWGNMNKDDGPPLVGEASGSIAKLCFGSYFDYYYSSNHTDILYIAFTGKDAVVGPHGAKWNATTIREFQDSIEAQGNRLIEKRIKCWSPVYCQLSKVPAH</sequence>
<dbReference type="PANTHER" id="PTHR42061">
    <property type="entry name" value="ENDO-CHITOSANASE"/>
    <property type="match status" value="1"/>
</dbReference>
<evidence type="ECO:0000256" key="5">
    <source>
        <dbReference type="ARBA" id="ARBA00022729"/>
    </source>
</evidence>
<keyword evidence="9 10" id="KW-0624">Polysaccharide degradation</keyword>
<evidence type="ECO:0000256" key="3">
    <source>
        <dbReference type="ARBA" id="ARBA00007799"/>
    </source>
</evidence>
<evidence type="ECO:0000256" key="1">
    <source>
        <dbReference type="ARBA" id="ARBA00000405"/>
    </source>
</evidence>
<gene>
    <name evidence="11" type="ORF">VFPPC_16404</name>
</gene>
<reference evidence="11 12" key="1">
    <citation type="journal article" date="2016" name="PLoS Pathog.">
        <title>Biosynthesis of antibiotic leucinostatins in bio-control fungus Purpureocillium lilacinum and their inhibition on phytophthora revealed by genome mining.</title>
        <authorList>
            <person name="Wang G."/>
            <person name="Liu Z."/>
            <person name="Lin R."/>
            <person name="Li E."/>
            <person name="Mao Z."/>
            <person name="Ling J."/>
            <person name="Yang Y."/>
            <person name="Yin W.B."/>
            <person name="Xie B."/>
        </authorList>
    </citation>
    <scope>NUCLEOTIDE SEQUENCE [LARGE SCALE GENOMIC DNA]</scope>
    <source>
        <strain evidence="11">170</strain>
    </source>
</reference>
<dbReference type="KEGG" id="pchm:VFPPC_16404"/>
<dbReference type="GeneID" id="28858151"/>
<organism evidence="11 12">
    <name type="scientific">Pochonia chlamydosporia 170</name>
    <dbReference type="NCBI Taxonomy" id="1380566"/>
    <lineage>
        <taxon>Eukaryota</taxon>
        <taxon>Fungi</taxon>
        <taxon>Dikarya</taxon>
        <taxon>Ascomycota</taxon>
        <taxon>Pezizomycotina</taxon>
        <taxon>Sordariomycetes</taxon>
        <taxon>Hypocreomycetidae</taxon>
        <taxon>Hypocreales</taxon>
        <taxon>Clavicipitaceae</taxon>
        <taxon>Pochonia</taxon>
    </lineage>
</organism>
<dbReference type="InterPro" id="IPR009939">
    <property type="entry name" value="Chitosanase_fungal"/>
</dbReference>
<comment type="catalytic activity">
    <reaction evidence="1 10">
        <text>Endohydrolysis of beta-(1-&gt;4)-linkages between D-glucosamine residues in a partly acetylated chitosan.</text>
        <dbReference type="EC" id="3.2.1.132"/>
    </reaction>
</comment>
<dbReference type="EC" id="3.2.1.132" evidence="10"/>